<gene>
    <name evidence="2" type="ORF">SDRG_14810</name>
</gene>
<feature type="region of interest" description="Disordered" evidence="1">
    <location>
        <begin position="31"/>
        <end position="72"/>
    </location>
</feature>
<dbReference type="AlphaFoldDB" id="T0R5N4"/>
<dbReference type="OrthoDB" id="76050at2759"/>
<dbReference type="InParanoid" id="T0R5N4"/>
<feature type="compositionally biased region" description="Low complexity" evidence="1">
    <location>
        <begin position="32"/>
        <end position="55"/>
    </location>
</feature>
<dbReference type="RefSeq" id="XP_008619187.1">
    <property type="nucleotide sequence ID" value="XM_008620965.1"/>
</dbReference>
<accession>T0R5N4</accession>
<proteinExistence type="predicted"/>
<organism evidence="2 3">
    <name type="scientific">Saprolegnia diclina (strain VS20)</name>
    <dbReference type="NCBI Taxonomy" id="1156394"/>
    <lineage>
        <taxon>Eukaryota</taxon>
        <taxon>Sar</taxon>
        <taxon>Stramenopiles</taxon>
        <taxon>Oomycota</taxon>
        <taxon>Saprolegniomycetes</taxon>
        <taxon>Saprolegniales</taxon>
        <taxon>Saprolegniaceae</taxon>
        <taxon>Saprolegnia</taxon>
    </lineage>
</organism>
<name>T0R5N4_SAPDV</name>
<dbReference type="Proteomes" id="UP000030762">
    <property type="component" value="Unassembled WGS sequence"/>
</dbReference>
<evidence type="ECO:0000256" key="1">
    <source>
        <dbReference type="SAM" id="MobiDB-lite"/>
    </source>
</evidence>
<sequence>MPAWCQRDHCRRYAKHNGMCLYHARDVQTQRSSRPSLASPATTTSDASASPIATAQPPPATSAPTTKGRRPDARWSAIARIRYHHTGWIKCLVPTCTSEAKRHFPFCPMHDQSTLCVHETTKQYLQPHDAPTTSTTSIKEEAVAPIAS</sequence>
<feature type="region of interest" description="Disordered" evidence="1">
    <location>
        <begin position="127"/>
        <end position="148"/>
    </location>
</feature>
<dbReference type="GeneID" id="19955537"/>
<dbReference type="OMA" id="CVHETTK"/>
<protein>
    <submittedName>
        <fullName evidence="2">Uncharacterized protein</fullName>
    </submittedName>
</protein>
<dbReference type="EMBL" id="JH767209">
    <property type="protein sequence ID" value="EQC27368.1"/>
    <property type="molecule type" value="Genomic_DNA"/>
</dbReference>
<keyword evidence="3" id="KW-1185">Reference proteome</keyword>
<evidence type="ECO:0000313" key="3">
    <source>
        <dbReference type="Proteomes" id="UP000030762"/>
    </source>
</evidence>
<reference evidence="2 3" key="1">
    <citation type="submission" date="2012-04" db="EMBL/GenBank/DDBJ databases">
        <title>The Genome Sequence of Saprolegnia declina VS20.</title>
        <authorList>
            <consortium name="The Broad Institute Genome Sequencing Platform"/>
            <person name="Russ C."/>
            <person name="Nusbaum C."/>
            <person name="Tyler B."/>
            <person name="van West P."/>
            <person name="Dieguez-Uribeondo J."/>
            <person name="de Bruijn I."/>
            <person name="Tripathy S."/>
            <person name="Jiang R."/>
            <person name="Young S.K."/>
            <person name="Zeng Q."/>
            <person name="Gargeya S."/>
            <person name="Fitzgerald M."/>
            <person name="Haas B."/>
            <person name="Abouelleil A."/>
            <person name="Alvarado L."/>
            <person name="Arachchi H.M."/>
            <person name="Berlin A."/>
            <person name="Chapman S.B."/>
            <person name="Goldberg J."/>
            <person name="Griggs A."/>
            <person name="Gujja S."/>
            <person name="Hansen M."/>
            <person name="Howarth C."/>
            <person name="Imamovic A."/>
            <person name="Larimer J."/>
            <person name="McCowen C."/>
            <person name="Montmayeur A."/>
            <person name="Murphy C."/>
            <person name="Neiman D."/>
            <person name="Pearson M."/>
            <person name="Priest M."/>
            <person name="Roberts A."/>
            <person name="Saif S."/>
            <person name="Shea T."/>
            <person name="Sisk P."/>
            <person name="Sykes S."/>
            <person name="Wortman J."/>
            <person name="Nusbaum C."/>
            <person name="Birren B."/>
        </authorList>
    </citation>
    <scope>NUCLEOTIDE SEQUENCE [LARGE SCALE GENOMIC DNA]</scope>
    <source>
        <strain evidence="2 3">VS20</strain>
    </source>
</reference>
<evidence type="ECO:0000313" key="2">
    <source>
        <dbReference type="EMBL" id="EQC27368.1"/>
    </source>
</evidence>
<dbReference type="VEuPathDB" id="FungiDB:SDRG_14810"/>